<feature type="transmembrane region" description="Helical" evidence="1">
    <location>
        <begin position="76"/>
        <end position="99"/>
    </location>
</feature>
<dbReference type="EMBL" id="RZNH01000005">
    <property type="protein sequence ID" value="NOU59166.1"/>
    <property type="molecule type" value="Genomic_DNA"/>
</dbReference>
<feature type="transmembrane region" description="Helical" evidence="1">
    <location>
        <begin position="134"/>
        <end position="167"/>
    </location>
</feature>
<keyword evidence="3" id="KW-1185">Reference proteome</keyword>
<accession>A0ABX1WT42</accession>
<feature type="transmembrane region" description="Helical" evidence="1">
    <location>
        <begin position="36"/>
        <end position="56"/>
    </location>
</feature>
<dbReference type="Proteomes" id="UP000732105">
    <property type="component" value="Unassembled WGS sequence"/>
</dbReference>
<evidence type="ECO:0000313" key="3">
    <source>
        <dbReference type="Proteomes" id="UP000732105"/>
    </source>
</evidence>
<reference evidence="2 3" key="1">
    <citation type="submission" date="2018-12" db="EMBL/GenBank/DDBJ databases">
        <title>Marinifilum JC070 sp. nov., a marine bacterium isolated from Yongle Blue Hole in the South China Sea.</title>
        <authorList>
            <person name="Fu T."/>
        </authorList>
    </citation>
    <scope>NUCLEOTIDE SEQUENCE [LARGE SCALE GENOMIC DNA]</scope>
    <source>
        <strain evidence="2 3">JC070</strain>
    </source>
</reference>
<proteinExistence type="predicted"/>
<protein>
    <recommendedName>
        <fullName evidence="4">Glycerophosphoryl diester phosphodiesterase membrane domain-containing protein</fullName>
    </recommendedName>
</protein>
<comment type="caution">
    <text evidence="2">The sequence shown here is derived from an EMBL/GenBank/DDBJ whole genome shotgun (WGS) entry which is preliminary data.</text>
</comment>
<keyword evidence="1" id="KW-0472">Membrane</keyword>
<feature type="transmembrane region" description="Helical" evidence="1">
    <location>
        <begin position="187"/>
        <end position="209"/>
    </location>
</feature>
<feature type="transmembrane region" description="Helical" evidence="1">
    <location>
        <begin position="249"/>
        <end position="267"/>
    </location>
</feature>
<sequence length="286" mass="32036">MTTENFKLEKVRDFGQLFTDTFLFIKYNYKNILRGMFYYVLPFGLLHGVVLGLLQYETLLPITSGNSFETDYSSSVIIYSTIASYFFLLLSYTVTMAFMMEYIKLYRDKGANNFELNEVGKAMLADIPKILGALILAGIIIVLGLILLVIPGIYISICVSLVIPIIVFEEESVGDAISGCFNLIKNNWWNVFAFLFVMGLVSSALNFAFQLPSTIYTMVTAIFASTGDTMTISKSITILFSIFQALGYALIQILPLTAIALVYFNLIERRQSPALLKDLETVGKDE</sequence>
<keyword evidence="1" id="KW-0812">Transmembrane</keyword>
<feature type="transmembrane region" description="Helical" evidence="1">
    <location>
        <begin position="221"/>
        <end position="243"/>
    </location>
</feature>
<organism evidence="2 3">
    <name type="scientific">Marinifilum caeruleilacunae</name>
    <dbReference type="NCBI Taxonomy" id="2499076"/>
    <lineage>
        <taxon>Bacteria</taxon>
        <taxon>Pseudomonadati</taxon>
        <taxon>Bacteroidota</taxon>
        <taxon>Bacteroidia</taxon>
        <taxon>Marinilabiliales</taxon>
        <taxon>Marinifilaceae</taxon>
    </lineage>
</organism>
<evidence type="ECO:0008006" key="4">
    <source>
        <dbReference type="Google" id="ProtNLM"/>
    </source>
</evidence>
<name>A0ABX1WT42_9BACT</name>
<evidence type="ECO:0000313" key="2">
    <source>
        <dbReference type="EMBL" id="NOU59166.1"/>
    </source>
</evidence>
<gene>
    <name evidence="2" type="ORF">ELS83_04990</name>
</gene>
<dbReference type="RefSeq" id="WP_171594440.1">
    <property type="nucleotide sequence ID" value="NZ_RZNH01000005.1"/>
</dbReference>
<evidence type="ECO:0000256" key="1">
    <source>
        <dbReference type="SAM" id="Phobius"/>
    </source>
</evidence>
<keyword evidence="1" id="KW-1133">Transmembrane helix</keyword>